<dbReference type="Proteomes" id="UP001341840">
    <property type="component" value="Unassembled WGS sequence"/>
</dbReference>
<feature type="region of interest" description="Disordered" evidence="1">
    <location>
        <begin position="78"/>
        <end position="98"/>
    </location>
</feature>
<protein>
    <submittedName>
        <fullName evidence="2">Uncharacterized protein</fullName>
    </submittedName>
</protein>
<name>A0ABU6XMG1_9FABA</name>
<comment type="caution">
    <text evidence="2">The sequence shown here is derived from an EMBL/GenBank/DDBJ whole genome shotgun (WGS) entry which is preliminary data.</text>
</comment>
<sequence>HGSLDIGPELSATKLHFSGPASGPHAKFLALLPGKQKCVSHSDPGLFLFDPEIERTLRRARQARRQAELARLALDNNPFDWSNSDSDSDTQTTSSNTGTFTMGERLILKQIGGASTAFGGLRVQVKHIPRKENDRVDTLSKLASIKSSEGNCTLIQETKEVPSTDEGQNVLAVTEKGSWRNPIIKFLTHRALPEDKSERKKEFQRFSQKRTKGPAGSTKEPKLSCERYC</sequence>
<organism evidence="2 3">
    <name type="scientific">Stylosanthes scabra</name>
    <dbReference type="NCBI Taxonomy" id="79078"/>
    <lineage>
        <taxon>Eukaryota</taxon>
        <taxon>Viridiplantae</taxon>
        <taxon>Streptophyta</taxon>
        <taxon>Embryophyta</taxon>
        <taxon>Tracheophyta</taxon>
        <taxon>Spermatophyta</taxon>
        <taxon>Magnoliopsida</taxon>
        <taxon>eudicotyledons</taxon>
        <taxon>Gunneridae</taxon>
        <taxon>Pentapetalae</taxon>
        <taxon>rosids</taxon>
        <taxon>fabids</taxon>
        <taxon>Fabales</taxon>
        <taxon>Fabaceae</taxon>
        <taxon>Papilionoideae</taxon>
        <taxon>50 kb inversion clade</taxon>
        <taxon>dalbergioids sensu lato</taxon>
        <taxon>Dalbergieae</taxon>
        <taxon>Pterocarpus clade</taxon>
        <taxon>Stylosanthes</taxon>
    </lineage>
</organism>
<proteinExistence type="predicted"/>
<gene>
    <name evidence="2" type="ORF">PIB30_065857</name>
</gene>
<feature type="non-terminal residue" evidence="2">
    <location>
        <position position="1"/>
    </location>
</feature>
<evidence type="ECO:0000313" key="3">
    <source>
        <dbReference type="Proteomes" id="UP001341840"/>
    </source>
</evidence>
<accession>A0ABU6XMG1</accession>
<dbReference type="EMBL" id="JASCZI010212111">
    <property type="protein sequence ID" value="MED6198386.1"/>
    <property type="molecule type" value="Genomic_DNA"/>
</dbReference>
<evidence type="ECO:0000313" key="2">
    <source>
        <dbReference type="EMBL" id="MED6198386.1"/>
    </source>
</evidence>
<reference evidence="2 3" key="1">
    <citation type="journal article" date="2023" name="Plants (Basel)">
        <title>Bridging the Gap: Combining Genomics and Transcriptomics Approaches to Understand Stylosanthes scabra, an Orphan Legume from the Brazilian Caatinga.</title>
        <authorList>
            <person name="Ferreira-Neto J.R.C."/>
            <person name="da Silva M.D."/>
            <person name="Binneck E."/>
            <person name="de Melo N.F."/>
            <person name="da Silva R.H."/>
            <person name="de Melo A.L.T.M."/>
            <person name="Pandolfi V."/>
            <person name="Bustamante F.O."/>
            <person name="Brasileiro-Vidal A.C."/>
            <person name="Benko-Iseppon A.M."/>
        </authorList>
    </citation>
    <scope>NUCLEOTIDE SEQUENCE [LARGE SCALE GENOMIC DNA]</scope>
    <source>
        <tissue evidence="2">Leaves</tissue>
    </source>
</reference>
<feature type="compositionally biased region" description="Basic and acidic residues" evidence="1">
    <location>
        <begin position="191"/>
        <end position="204"/>
    </location>
</feature>
<evidence type="ECO:0000256" key="1">
    <source>
        <dbReference type="SAM" id="MobiDB-lite"/>
    </source>
</evidence>
<keyword evidence="3" id="KW-1185">Reference proteome</keyword>
<feature type="region of interest" description="Disordered" evidence="1">
    <location>
        <begin position="190"/>
        <end position="229"/>
    </location>
</feature>
<feature type="compositionally biased region" description="Basic and acidic residues" evidence="1">
    <location>
        <begin position="219"/>
        <end position="229"/>
    </location>
</feature>